<keyword evidence="4 7" id="KW-0547">Nucleotide-binding</keyword>
<keyword evidence="11" id="KW-1185">Reference proteome</keyword>
<dbReference type="GO" id="GO:0070056">
    <property type="term" value="C:prospore membrane leading edge"/>
    <property type="evidence" value="ECO:0007669"/>
    <property type="project" value="EnsemblFungi"/>
</dbReference>
<dbReference type="AlphaFoldDB" id="A0A2P7YZ75"/>
<keyword evidence="5" id="KW-0418">Kinase</keyword>
<evidence type="ECO:0000256" key="7">
    <source>
        <dbReference type="PROSITE-ProRule" id="PRU10141"/>
    </source>
</evidence>
<dbReference type="OrthoDB" id="192887at2759"/>
<reference evidence="10 11" key="1">
    <citation type="submission" date="2018-03" db="EMBL/GenBank/DDBJ databases">
        <title>Candida pseudohaemulonii genome assembly and annotation.</title>
        <authorList>
            <person name="Munoz J.F."/>
            <person name="Gade L.G."/>
            <person name="Chow N.A."/>
            <person name="Litvintseva A.P."/>
            <person name="Loparev V.N."/>
            <person name="Cuomo C.A."/>
        </authorList>
    </citation>
    <scope>NUCLEOTIDE SEQUENCE [LARGE SCALE GENOMIC DNA]</scope>
    <source>
        <strain evidence="10 11">B12108</strain>
    </source>
</reference>
<dbReference type="SUPFAM" id="SSF56112">
    <property type="entry name" value="Protein kinase-like (PK-like)"/>
    <property type="match status" value="1"/>
</dbReference>
<gene>
    <name evidence="10" type="ORF">C7M61_000940</name>
</gene>
<dbReference type="FunFam" id="1.10.510.10:FF:000624">
    <property type="entry name" value="Mitogen-activated protein kinase"/>
    <property type="match status" value="1"/>
</dbReference>
<dbReference type="InterPro" id="IPR017441">
    <property type="entry name" value="Protein_kinase_ATP_BS"/>
</dbReference>
<evidence type="ECO:0000256" key="3">
    <source>
        <dbReference type="ARBA" id="ARBA00022679"/>
    </source>
</evidence>
<dbReference type="SMART" id="SM00220">
    <property type="entry name" value="S_TKc"/>
    <property type="match status" value="1"/>
</dbReference>
<dbReference type="GeneID" id="36564332"/>
<dbReference type="PROSITE" id="PS00107">
    <property type="entry name" value="PROTEIN_KINASE_ATP"/>
    <property type="match status" value="1"/>
</dbReference>
<protein>
    <recommendedName>
        <fullName evidence="9">Protein kinase domain-containing protein</fullName>
    </recommendedName>
</protein>
<keyword evidence="6 7" id="KW-0067">ATP-binding</keyword>
<evidence type="ECO:0000259" key="9">
    <source>
        <dbReference type="PROSITE" id="PS50011"/>
    </source>
</evidence>
<dbReference type="GO" id="GO:1904853">
    <property type="term" value="P:protein localization to ascospore wall"/>
    <property type="evidence" value="ECO:0007669"/>
    <property type="project" value="EnsemblFungi"/>
</dbReference>
<name>A0A2P7YZ75_9ASCO</name>
<proteinExistence type="inferred from homology"/>
<dbReference type="PROSITE" id="PS50011">
    <property type="entry name" value="PROTEIN_KINASE_DOM"/>
    <property type="match status" value="1"/>
</dbReference>
<dbReference type="GO" id="GO:0030476">
    <property type="term" value="P:ascospore wall assembly"/>
    <property type="evidence" value="ECO:0007669"/>
    <property type="project" value="EnsemblFungi"/>
</dbReference>
<dbReference type="Gene3D" id="3.30.200.20">
    <property type="entry name" value="Phosphorylase Kinase, domain 1"/>
    <property type="match status" value="1"/>
</dbReference>
<dbReference type="GO" id="GO:0005524">
    <property type="term" value="F:ATP binding"/>
    <property type="evidence" value="ECO:0007669"/>
    <property type="project" value="UniProtKB-UniRule"/>
</dbReference>
<keyword evidence="2 8" id="KW-0723">Serine/threonine-protein kinase</keyword>
<dbReference type="InterPro" id="IPR011009">
    <property type="entry name" value="Kinase-like_dom_sf"/>
</dbReference>
<accession>A0A2P7YZ75</accession>
<dbReference type="GO" id="GO:0030447">
    <property type="term" value="P:filamentous growth"/>
    <property type="evidence" value="ECO:0007669"/>
    <property type="project" value="UniProtKB-ARBA"/>
</dbReference>
<sequence>MAEFETYKDKGFHVPRRYKIVKELGSGSYGTVCLVIDTKDDRNVKLAVKKISRIFENPILLKRAIRELRLMTHLRGNRHIVSLVDVHFVKDTYPGLYCFQELMDWDLTHVLFLPMQLLEFHIQSFFYQILQGLKYTHSANIIHRDLKPGNILVDRHGTLKIADFGLARGITASPAASCPITNYVATRWYRAPELLLREKHYGKEVDMWAVGVILGEMYGRRPLLPGKDTVGQMVRIIDLLGEPDKNLVKQRGWKLPVGKVHLLFGRFSPVSWGELYPFALPAGVQVLEMLLQWDPSARLTVEETLEHQFLAPVRDPAGEGSAPGLFEFGPEETCDSIRALQRMLTREVRRFQGERKAGPVNIK</sequence>
<comment type="caution">
    <text evidence="10">The sequence shown here is derived from an EMBL/GenBank/DDBJ whole genome shotgun (WGS) entry which is preliminary data.</text>
</comment>
<dbReference type="InterPro" id="IPR050117">
    <property type="entry name" value="MAPK"/>
</dbReference>
<evidence type="ECO:0000313" key="11">
    <source>
        <dbReference type="Proteomes" id="UP000241107"/>
    </source>
</evidence>
<keyword evidence="3" id="KW-0808">Transferase</keyword>
<dbReference type="VEuPathDB" id="FungiDB:C7M61_000940"/>
<dbReference type="Proteomes" id="UP000241107">
    <property type="component" value="Unassembled WGS sequence"/>
</dbReference>
<dbReference type="InterPro" id="IPR008271">
    <property type="entry name" value="Ser/Thr_kinase_AS"/>
</dbReference>
<evidence type="ECO:0000256" key="4">
    <source>
        <dbReference type="ARBA" id="ARBA00022741"/>
    </source>
</evidence>
<dbReference type="InterPro" id="IPR000719">
    <property type="entry name" value="Prot_kinase_dom"/>
</dbReference>
<dbReference type="RefSeq" id="XP_024715962.1">
    <property type="nucleotide sequence ID" value="XM_024856363.1"/>
</dbReference>
<dbReference type="STRING" id="418784.A0A2P7YZ75"/>
<dbReference type="EMBL" id="PYFQ01000001">
    <property type="protein sequence ID" value="PSK41263.1"/>
    <property type="molecule type" value="Genomic_DNA"/>
</dbReference>
<evidence type="ECO:0000256" key="5">
    <source>
        <dbReference type="ARBA" id="ARBA00022777"/>
    </source>
</evidence>
<evidence type="ECO:0000256" key="1">
    <source>
        <dbReference type="ARBA" id="ARBA00006485"/>
    </source>
</evidence>
<organism evidence="10 11">
    <name type="scientific">Candidozyma pseudohaemuli</name>
    <dbReference type="NCBI Taxonomy" id="418784"/>
    <lineage>
        <taxon>Eukaryota</taxon>
        <taxon>Fungi</taxon>
        <taxon>Dikarya</taxon>
        <taxon>Ascomycota</taxon>
        <taxon>Saccharomycotina</taxon>
        <taxon>Pichiomycetes</taxon>
        <taxon>Metschnikowiaceae</taxon>
        <taxon>Candidozyma</taxon>
    </lineage>
</organism>
<evidence type="ECO:0000313" key="10">
    <source>
        <dbReference type="EMBL" id="PSK41263.1"/>
    </source>
</evidence>
<feature type="binding site" evidence="7">
    <location>
        <position position="50"/>
    </location>
    <ligand>
        <name>ATP</name>
        <dbReference type="ChEBI" id="CHEBI:30616"/>
    </ligand>
</feature>
<dbReference type="Gene3D" id="1.10.510.10">
    <property type="entry name" value="Transferase(Phosphotransferase) domain 1"/>
    <property type="match status" value="1"/>
</dbReference>
<comment type="similarity">
    <text evidence="1">Belongs to the protein kinase superfamily. CMGC Ser/Thr protein kinase family. CDC2/CDKX subfamily.</text>
</comment>
<dbReference type="GO" id="GO:0004707">
    <property type="term" value="F:MAP kinase activity"/>
    <property type="evidence" value="ECO:0007669"/>
    <property type="project" value="EnsemblFungi"/>
</dbReference>
<feature type="domain" description="Protein kinase" evidence="9">
    <location>
        <begin position="18"/>
        <end position="310"/>
    </location>
</feature>
<dbReference type="PANTHER" id="PTHR24055">
    <property type="entry name" value="MITOGEN-ACTIVATED PROTEIN KINASE"/>
    <property type="match status" value="1"/>
</dbReference>
<dbReference type="PROSITE" id="PS00108">
    <property type="entry name" value="PROTEIN_KINASE_ST"/>
    <property type="match status" value="1"/>
</dbReference>
<evidence type="ECO:0000256" key="2">
    <source>
        <dbReference type="ARBA" id="ARBA00022527"/>
    </source>
</evidence>
<evidence type="ECO:0000256" key="6">
    <source>
        <dbReference type="ARBA" id="ARBA00022840"/>
    </source>
</evidence>
<dbReference type="Pfam" id="PF00069">
    <property type="entry name" value="Pkinase"/>
    <property type="match status" value="1"/>
</dbReference>
<evidence type="ECO:0000256" key="8">
    <source>
        <dbReference type="RuleBase" id="RU000304"/>
    </source>
</evidence>